<proteinExistence type="predicted"/>
<keyword evidence="1" id="KW-0472">Membrane</keyword>
<gene>
    <name evidence="2" type="ORF">SAMN04487885_112102</name>
</gene>
<keyword evidence="3" id="KW-1185">Reference proteome</keyword>
<accession>A0A1I2M3C2</accession>
<dbReference type="Proteomes" id="UP000182135">
    <property type="component" value="Unassembled WGS sequence"/>
</dbReference>
<evidence type="ECO:0000313" key="2">
    <source>
        <dbReference type="EMBL" id="SFF85249.1"/>
    </source>
</evidence>
<dbReference type="AlphaFoldDB" id="A0A1I2M3C2"/>
<feature type="transmembrane region" description="Helical" evidence="1">
    <location>
        <begin position="26"/>
        <end position="46"/>
    </location>
</feature>
<organism evidence="2 3">
    <name type="scientific">Clostridium cadaveris</name>
    <dbReference type="NCBI Taxonomy" id="1529"/>
    <lineage>
        <taxon>Bacteria</taxon>
        <taxon>Bacillati</taxon>
        <taxon>Bacillota</taxon>
        <taxon>Clostridia</taxon>
        <taxon>Eubacteriales</taxon>
        <taxon>Clostridiaceae</taxon>
        <taxon>Clostridium</taxon>
    </lineage>
</organism>
<reference evidence="2 3" key="1">
    <citation type="submission" date="2016-10" db="EMBL/GenBank/DDBJ databases">
        <authorList>
            <person name="de Groot N.N."/>
        </authorList>
    </citation>
    <scope>NUCLEOTIDE SEQUENCE [LARGE SCALE GENOMIC DNA]</scope>
    <source>
        <strain evidence="2 3">NLAE-zl-G419</strain>
    </source>
</reference>
<name>A0A1I2M3C2_9CLOT</name>
<protein>
    <submittedName>
        <fullName evidence="2">Uncharacterized protein</fullName>
    </submittedName>
</protein>
<dbReference type="STRING" id="1529.SAMN04487885_112102"/>
<dbReference type="eggNOG" id="COG1288">
    <property type="taxonomic scope" value="Bacteria"/>
</dbReference>
<keyword evidence="1" id="KW-1133">Transmembrane helix</keyword>
<sequence>MVGVIVAAILIGQGLAGLSKIIDNSLGSFLVIIGIIIMFGSGLGYLMNKTKVSHTMVYWIVKGIGVNRC</sequence>
<dbReference type="EMBL" id="FOOE01000012">
    <property type="protein sequence ID" value="SFF85249.1"/>
    <property type="molecule type" value="Genomic_DNA"/>
</dbReference>
<keyword evidence="1" id="KW-0812">Transmembrane</keyword>
<evidence type="ECO:0000256" key="1">
    <source>
        <dbReference type="SAM" id="Phobius"/>
    </source>
</evidence>
<evidence type="ECO:0000313" key="3">
    <source>
        <dbReference type="Proteomes" id="UP000182135"/>
    </source>
</evidence>